<evidence type="ECO:0008006" key="4">
    <source>
        <dbReference type="Google" id="ProtNLM"/>
    </source>
</evidence>
<evidence type="ECO:0000256" key="1">
    <source>
        <dbReference type="SAM" id="Phobius"/>
    </source>
</evidence>
<evidence type="ECO:0000313" key="2">
    <source>
        <dbReference type="EMBL" id="GFS87961.1"/>
    </source>
</evidence>
<sequence length="390" mass="44628">MLRLSSLILERDSKSNGSKQFQNNYETLDFSAKETSGGIPIFLFTFLHWSGFVEGSDKKAKHRFSSRIFDILLFLACADVTVSTVINSGNVHQKRIAVYLSCPIVSVLVWFEMRCKRKLITSLLQNAPVVNSSFYEKVLNFAVFINYFMSLLVPTILTSTVSNPKSLTFFTYGYELKNICILRVIAILKDSLYYMLYPCVPNVVAIFYIYLCWRCSVDLNNLVKDIAQYTPEEFEQSKQLDILKKKAKICRDLQSIQTLFSVPMFLILVANFLMCSSVLGGVLIKVKFAEDDMIFIVYFVNAILCVITALWMAGSVPVVLSRFKETFFQTTHERLLYYHVTEKELHLKMDLFNESDFVLTGCNILPFRRSTILTVIGTLLTYTVLVVSTN</sequence>
<reference evidence="2" key="1">
    <citation type="submission" date="2020-08" db="EMBL/GenBank/DDBJ databases">
        <title>Multicomponent nature underlies the extraordinary mechanical properties of spider dragline silk.</title>
        <authorList>
            <person name="Kono N."/>
            <person name="Nakamura H."/>
            <person name="Mori M."/>
            <person name="Yoshida Y."/>
            <person name="Ohtoshi R."/>
            <person name="Malay A.D."/>
            <person name="Moran D.A.P."/>
            <person name="Tomita M."/>
            <person name="Numata K."/>
            <person name="Arakawa K."/>
        </authorList>
    </citation>
    <scope>NUCLEOTIDE SEQUENCE</scope>
</reference>
<feature type="transmembrane region" description="Helical" evidence="1">
    <location>
        <begin position="192"/>
        <end position="213"/>
    </location>
</feature>
<keyword evidence="3" id="KW-1185">Reference proteome</keyword>
<feature type="transmembrane region" description="Helical" evidence="1">
    <location>
        <begin position="296"/>
        <end position="320"/>
    </location>
</feature>
<dbReference type="EMBL" id="BMAW01052893">
    <property type="protein sequence ID" value="GFS87961.1"/>
    <property type="molecule type" value="Genomic_DNA"/>
</dbReference>
<gene>
    <name evidence="2" type="primary">AVEN_238246_1</name>
    <name evidence="2" type="ORF">NPIL_359991</name>
</gene>
<feature type="transmembrane region" description="Helical" evidence="1">
    <location>
        <begin position="68"/>
        <end position="90"/>
    </location>
</feature>
<dbReference type="AlphaFoldDB" id="A0A8X6N164"/>
<feature type="transmembrane region" description="Helical" evidence="1">
    <location>
        <begin position="96"/>
        <end position="113"/>
    </location>
</feature>
<keyword evidence="1" id="KW-0812">Transmembrane</keyword>
<accession>A0A8X6N164</accession>
<keyword evidence="1" id="KW-1133">Transmembrane helix</keyword>
<comment type="caution">
    <text evidence="2">The sequence shown here is derived from an EMBL/GenBank/DDBJ whole genome shotgun (WGS) entry which is preliminary data.</text>
</comment>
<feature type="transmembrane region" description="Helical" evidence="1">
    <location>
        <begin position="134"/>
        <end position="157"/>
    </location>
</feature>
<organism evidence="2 3">
    <name type="scientific">Nephila pilipes</name>
    <name type="common">Giant wood spider</name>
    <name type="synonym">Nephila maculata</name>
    <dbReference type="NCBI Taxonomy" id="299642"/>
    <lineage>
        <taxon>Eukaryota</taxon>
        <taxon>Metazoa</taxon>
        <taxon>Ecdysozoa</taxon>
        <taxon>Arthropoda</taxon>
        <taxon>Chelicerata</taxon>
        <taxon>Arachnida</taxon>
        <taxon>Araneae</taxon>
        <taxon>Araneomorphae</taxon>
        <taxon>Entelegynae</taxon>
        <taxon>Araneoidea</taxon>
        <taxon>Nephilidae</taxon>
        <taxon>Nephila</taxon>
    </lineage>
</organism>
<dbReference type="Proteomes" id="UP000887013">
    <property type="component" value="Unassembled WGS sequence"/>
</dbReference>
<name>A0A8X6N164_NEPPI</name>
<keyword evidence="1" id="KW-0472">Membrane</keyword>
<feature type="transmembrane region" description="Helical" evidence="1">
    <location>
        <begin position="258"/>
        <end position="284"/>
    </location>
</feature>
<proteinExistence type="predicted"/>
<evidence type="ECO:0000313" key="3">
    <source>
        <dbReference type="Proteomes" id="UP000887013"/>
    </source>
</evidence>
<protein>
    <recommendedName>
        <fullName evidence="4">Gustatory receptor</fullName>
    </recommendedName>
</protein>